<organism evidence="4 5">
    <name type="scientific">Amycolatopsis taiwanensis</name>
    <dbReference type="NCBI Taxonomy" id="342230"/>
    <lineage>
        <taxon>Bacteria</taxon>
        <taxon>Bacillati</taxon>
        <taxon>Actinomycetota</taxon>
        <taxon>Actinomycetes</taxon>
        <taxon>Pseudonocardiales</taxon>
        <taxon>Pseudonocardiaceae</taxon>
        <taxon>Amycolatopsis</taxon>
    </lineage>
</organism>
<gene>
    <name evidence="4" type="ORF">Atai01_33730</name>
</gene>
<dbReference type="AlphaFoldDB" id="A0A9W6QZC1"/>
<reference evidence="4" key="1">
    <citation type="submission" date="2023-03" db="EMBL/GenBank/DDBJ databases">
        <title>Amycolatopsis taiwanensis NBRC 103393.</title>
        <authorList>
            <person name="Ichikawa N."/>
            <person name="Sato H."/>
            <person name="Tonouchi N."/>
        </authorList>
    </citation>
    <scope>NUCLEOTIDE SEQUENCE</scope>
    <source>
        <strain evidence="4">NBRC 103393</strain>
    </source>
</reference>
<evidence type="ECO:0000256" key="3">
    <source>
        <dbReference type="SAM" id="MobiDB-lite"/>
    </source>
</evidence>
<evidence type="ECO:0000256" key="2">
    <source>
        <dbReference type="ARBA" id="ARBA00023163"/>
    </source>
</evidence>
<feature type="region of interest" description="Disordered" evidence="3">
    <location>
        <begin position="50"/>
        <end position="109"/>
    </location>
</feature>
<name>A0A9W6QZC1_9PSEU</name>
<keyword evidence="5" id="KW-1185">Reference proteome</keyword>
<dbReference type="EMBL" id="BSTI01000006">
    <property type="protein sequence ID" value="GLY66754.1"/>
    <property type="molecule type" value="Genomic_DNA"/>
</dbReference>
<keyword evidence="1" id="KW-0805">Transcription regulation</keyword>
<sequence length="257" mass="26744">MKCRHTTSIAAHLLGALDPADALELERHYRTCADCRDEVILLAPLPGLLHRAGGSPPDEDHEPAKASGGEPPDGNRESPPGAAGLPPDGVRESHAGQPPDTAGIPAPARRGRRLRFAAVGGMLALLAASGAAGYVTGQSRSTPPVAAGPPAVAAPPAVATANWSHTFGAMPGFTVTADLTEQPWGTQVRLHLGAPPSSKQCRLVVFTRDGTQQTTGWWTTGYYTDADITTSTSVPLAEIVRLEIFDTTDNLLAGITK</sequence>
<comment type="caution">
    <text evidence="4">The sequence shown here is derived from an EMBL/GenBank/DDBJ whole genome shotgun (WGS) entry which is preliminary data.</text>
</comment>
<keyword evidence="2" id="KW-0804">Transcription</keyword>
<accession>A0A9W6QZC1</accession>
<dbReference type="Proteomes" id="UP001165136">
    <property type="component" value="Unassembled WGS sequence"/>
</dbReference>
<protein>
    <recommendedName>
        <fullName evidence="6">Zinc-finger domain-containing protein</fullName>
    </recommendedName>
</protein>
<evidence type="ECO:0000313" key="5">
    <source>
        <dbReference type="Proteomes" id="UP001165136"/>
    </source>
</evidence>
<dbReference type="RefSeq" id="WP_027943520.1">
    <property type="nucleotide sequence ID" value="NZ_BSTI01000006.1"/>
</dbReference>
<dbReference type="InterPro" id="IPR041916">
    <property type="entry name" value="Anti_sigma_zinc_sf"/>
</dbReference>
<evidence type="ECO:0000256" key="1">
    <source>
        <dbReference type="ARBA" id="ARBA00023015"/>
    </source>
</evidence>
<evidence type="ECO:0000313" key="4">
    <source>
        <dbReference type="EMBL" id="GLY66754.1"/>
    </source>
</evidence>
<dbReference type="Gene3D" id="1.10.10.1320">
    <property type="entry name" value="Anti-sigma factor, zinc-finger domain"/>
    <property type="match status" value="1"/>
</dbReference>
<proteinExistence type="predicted"/>
<evidence type="ECO:0008006" key="6">
    <source>
        <dbReference type="Google" id="ProtNLM"/>
    </source>
</evidence>